<organism evidence="3">
    <name type="scientific">Lygus hesperus</name>
    <name type="common">Western plant bug</name>
    <dbReference type="NCBI Taxonomy" id="30085"/>
    <lineage>
        <taxon>Eukaryota</taxon>
        <taxon>Metazoa</taxon>
        <taxon>Ecdysozoa</taxon>
        <taxon>Arthropoda</taxon>
        <taxon>Hexapoda</taxon>
        <taxon>Insecta</taxon>
        <taxon>Pterygota</taxon>
        <taxon>Neoptera</taxon>
        <taxon>Paraneoptera</taxon>
        <taxon>Hemiptera</taxon>
        <taxon>Heteroptera</taxon>
        <taxon>Panheteroptera</taxon>
        <taxon>Cimicomorpha</taxon>
        <taxon>Miridae</taxon>
        <taxon>Mirini</taxon>
        <taxon>Lygus</taxon>
    </lineage>
</organism>
<evidence type="ECO:0000313" key="4">
    <source>
        <dbReference type="EMBL" id="JAG22186.1"/>
    </source>
</evidence>
<keyword evidence="1" id="KW-0472">Membrane</keyword>
<proteinExistence type="predicted"/>
<sequence>KVDFCVIAVVPHLLATMNLGCFIVSALILAVPVTARKDDIISFIEGKLHEAAFANGRSQILAADLSPECRHIALTRLEEAKAGAMTCEGAYEVLADVGTILDQAFNSTSDFITDLNTLFNGIPGCFEDRSWYNFLSIITCFVGEIKPIINASSHVNNFTDYYMDTINKIKELMDCMGTKKSKADDSVKKIVKAASLCSTYN</sequence>
<protein>
    <submittedName>
        <fullName evidence="3">Putative kinetochore protein NUF2</fullName>
    </submittedName>
</protein>
<feature type="non-terminal residue" evidence="3">
    <location>
        <position position="1"/>
    </location>
</feature>
<name>A0A0A9XY44_LYGHE</name>
<feature type="transmembrane region" description="Helical" evidence="1">
    <location>
        <begin position="6"/>
        <end position="31"/>
    </location>
</feature>
<dbReference type="EMBL" id="GBHO01021419">
    <property type="protein sequence ID" value="JAG22185.1"/>
    <property type="molecule type" value="Transcribed_RNA"/>
</dbReference>
<dbReference type="AlphaFoldDB" id="A0A0A9XY44"/>
<evidence type="ECO:0000256" key="1">
    <source>
        <dbReference type="SAM" id="Phobius"/>
    </source>
</evidence>
<reference evidence="3" key="2">
    <citation type="submission" date="2014-07" db="EMBL/GenBank/DDBJ databases">
        <authorList>
            <person name="Hull J."/>
        </authorList>
    </citation>
    <scope>NUCLEOTIDE SEQUENCE</scope>
</reference>
<accession>A0A0A9XY44</accession>
<evidence type="ECO:0000313" key="2">
    <source>
        <dbReference type="EMBL" id="JAG06064.1"/>
    </source>
</evidence>
<dbReference type="EMBL" id="GBHO01037540">
    <property type="protein sequence ID" value="JAG06064.1"/>
    <property type="molecule type" value="Transcribed_RNA"/>
</dbReference>
<evidence type="ECO:0000313" key="3">
    <source>
        <dbReference type="EMBL" id="JAG22185.1"/>
    </source>
</evidence>
<keyword evidence="1" id="KW-1133">Transmembrane helix</keyword>
<dbReference type="EMBL" id="GBHO01021418">
    <property type="protein sequence ID" value="JAG22186.1"/>
    <property type="molecule type" value="Transcribed_RNA"/>
</dbReference>
<keyword evidence="1" id="KW-0812">Transmembrane</keyword>
<reference evidence="3" key="1">
    <citation type="journal article" date="2014" name="PLoS ONE">
        <title>Transcriptome-Based Identification of ABC Transporters in the Western Tarnished Plant Bug Lygus hesperus.</title>
        <authorList>
            <person name="Hull J.J."/>
            <person name="Chaney K."/>
            <person name="Geib S.M."/>
            <person name="Fabrick J.A."/>
            <person name="Brent C.S."/>
            <person name="Walsh D."/>
            <person name="Lavine L.C."/>
        </authorList>
    </citation>
    <scope>NUCLEOTIDE SEQUENCE</scope>
</reference>
<gene>
    <name evidence="3" type="primary">NUF2_1</name>
    <name evidence="4" type="synonym">NUF2_0</name>
    <name evidence="2" type="synonym">NUF2_2</name>
    <name evidence="2" type="ORF">CM83_97230</name>
    <name evidence="3" type="ORF">CM83_97231</name>
    <name evidence="4" type="ORF">CM83_97232</name>
</gene>